<dbReference type="AlphaFoldDB" id="A0A8K0V7Y3"/>
<evidence type="ECO:0000313" key="12">
    <source>
        <dbReference type="EMBL" id="MBL4915906.1"/>
    </source>
</evidence>
<dbReference type="PANTHER" id="PTHR30576">
    <property type="entry name" value="COLANIC BIOSYNTHESIS UDP-GLUCOSE LIPID CARRIER TRANSFERASE"/>
    <property type="match status" value="1"/>
</dbReference>
<evidence type="ECO:0000256" key="7">
    <source>
        <dbReference type="ARBA" id="ARBA00023136"/>
    </source>
</evidence>
<feature type="compositionally biased region" description="Basic and acidic residues" evidence="9">
    <location>
        <begin position="1"/>
        <end position="20"/>
    </location>
</feature>
<sequence length="226" mass="25622">MAPNRIERVGPAKPGPDDTAGKPPSGLYRDRLKRIFDVTAVLLAAPIVLPLVLGLGLAVRRDGGSVFYTQQRVGKDGRHFRMWKLRSMVSDADARMADYLAAHPEARREWEETQKLKRDPRITRFGQFLRRSSLDELPQLWNVLTGDMSLVGPRPMMLNQQALYPGNAYYRLRPGITGPWQTSGRNDTSFGSRAEFDTDYEHSLSFGTDMRLMFRTIGVVMRCTGY</sequence>
<dbReference type="EMBL" id="JAESVN010000001">
    <property type="protein sequence ID" value="MBL4915906.1"/>
    <property type="molecule type" value="Genomic_DNA"/>
</dbReference>
<gene>
    <name evidence="12" type="ORF">JL811_01620</name>
</gene>
<evidence type="ECO:0000256" key="8">
    <source>
        <dbReference type="ARBA" id="ARBA00023169"/>
    </source>
</evidence>
<feature type="region of interest" description="Disordered" evidence="9">
    <location>
        <begin position="1"/>
        <end position="24"/>
    </location>
</feature>
<accession>A0A8K0V7Y3</accession>
<keyword evidence="5 10" id="KW-0812">Transmembrane</keyword>
<evidence type="ECO:0000256" key="10">
    <source>
        <dbReference type="SAM" id="Phobius"/>
    </source>
</evidence>
<evidence type="ECO:0000256" key="5">
    <source>
        <dbReference type="ARBA" id="ARBA00022692"/>
    </source>
</evidence>
<feature type="domain" description="Bacterial sugar transferase" evidence="11">
    <location>
        <begin position="33"/>
        <end position="221"/>
    </location>
</feature>
<evidence type="ECO:0000256" key="4">
    <source>
        <dbReference type="ARBA" id="ARBA00022679"/>
    </source>
</evidence>
<dbReference type="GO" id="GO:0016780">
    <property type="term" value="F:phosphotransferase activity, for other substituted phosphate groups"/>
    <property type="evidence" value="ECO:0007669"/>
    <property type="project" value="TreeGrafter"/>
</dbReference>
<evidence type="ECO:0000256" key="2">
    <source>
        <dbReference type="ARBA" id="ARBA00006464"/>
    </source>
</evidence>
<evidence type="ECO:0000256" key="6">
    <source>
        <dbReference type="ARBA" id="ARBA00022989"/>
    </source>
</evidence>
<protein>
    <submittedName>
        <fullName evidence="12">Sugar transferase</fullName>
    </submittedName>
</protein>
<evidence type="ECO:0000259" key="11">
    <source>
        <dbReference type="Pfam" id="PF02397"/>
    </source>
</evidence>
<comment type="similarity">
    <text evidence="2">Belongs to the bacterial sugar transferase family.</text>
</comment>
<dbReference type="PANTHER" id="PTHR30576:SF4">
    <property type="entry name" value="UNDECAPRENYL-PHOSPHATE GALACTOSE PHOSPHOTRANSFERASE"/>
    <property type="match status" value="1"/>
</dbReference>
<dbReference type="GO" id="GO:0000271">
    <property type="term" value="P:polysaccharide biosynthetic process"/>
    <property type="evidence" value="ECO:0007669"/>
    <property type="project" value="UniProtKB-KW"/>
</dbReference>
<dbReference type="InterPro" id="IPR003362">
    <property type="entry name" value="Bact_transf"/>
</dbReference>
<dbReference type="Pfam" id="PF02397">
    <property type="entry name" value="Bac_transf"/>
    <property type="match status" value="1"/>
</dbReference>
<name>A0A8K0V7Y3_9RHOB</name>
<keyword evidence="3" id="KW-1003">Cell membrane</keyword>
<evidence type="ECO:0000256" key="9">
    <source>
        <dbReference type="SAM" id="MobiDB-lite"/>
    </source>
</evidence>
<evidence type="ECO:0000313" key="13">
    <source>
        <dbReference type="Proteomes" id="UP000648908"/>
    </source>
</evidence>
<feature type="transmembrane region" description="Helical" evidence="10">
    <location>
        <begin position="35"/>
        <end position="59"/>
    </location>
</feature>
<reference evidence="12" key="1">
    <citation type="submission" date="2021-01" db="EMBL/GenBank/DDBJ databases">
        <title>Tabrizicola alba sp. nov. a motile alkaliphilic bacterium isolated from a soda lake.</title>
        <authorList>
            <person name="Szuroczki S."/>
            <person name="Abbaszade G."/>
            <person name="Schumann P."/>
            <person name="Toth E."/>
        </authorList>
    </citation>
    <scope>NUCLEOTIDE SEQUENCE</scope>
    <source>
        <strain evidence="12">DMG-N-6</strain>
    </source>
</reference>
<keyword evidence="8" id="KW-0270">Exopolysaccharide synthesis</keyword>
<organism evidence="12 13">
    <name type="scientific">Szabonella alba</name>
    <dbReference type="NCBI Taxonomy" id="2804194"/>
    <lineage>
        <taxon>Bacteria</taxon>
        <taxon>Pseudomonadati</taxon>
        <taxon>Pseudomonadota</taxon>
        <taxon>Alphaproteobacteria</taxon>
        <taxon>Rhodobacterales</taxon>
        <taxon>Paracoccaceae</taxon>
        <taxon>Szabonella</taxon>
    </lineage>
</organism>
<comment type="subcellular location">
    <subcellularLocation>
        <location evidence="1">Cell membrane</location>
    </subcellularLocation>
</comment>
<proteinExistence type="inferred from homology"/>
<keyword evidence="6 10" id="KW-1133">Transmembrane helix</keyword>
<dbReference type="Proteomes" id="UP000648908">
    <property type="component" value="Unassembled WGS sequence"/>
</dbReference>
<keyword evidence="4 12" id="KW-0808">Transferase</keyword>
<dbReference type="RefSeq" id="WP_202686509.1">
    <property type="nucleotide sequence ID" value="NZ_JAESVN010000001.1"/>
</dbReference>
<keyword evidence="13" id="KW-1185">Reference proteome</keyword>
<dbReference type="GO" id="GO:0005886">
    <property type="term" value="C:plasma membrane"/>
    <property type="evidence" value="ECO:0007669"/>
    <property type="project" value="UniProtKB-SubCell"/>
</dbReference>
<keyword evidence="7 10" id="KW-0472">Membrane</keyword>
<evidence type="ECO:0000256" key="1">
    <source>
        <dbReference type="ARBA" id="ARBA00004236"/>
    </source>
</evidence>
<comment type="caution">
    <text evidence="12">The sequence shown here is derived from an EMBL/GenBank/DDBJ whole genome shotgun (WGS) entry which is preliminary data.</text>
</comment>
<evidence type="ECO:0000256" key="3">
    <source>
        <dbReference type="ARBA" id="ARBA00022475"/>
    </source>
</evidence>